<dbReference type="OrthoDB" id="2988956at2"/>
<comment type="caution">
    <text evidence="2">The sequence shown here is derived from an EMBL/GenBank/DDBJ whole genome shotgun (WGS) entry which is preliminary data.</text>
</comment>
<organism evidence="2 3">
    <name type="scientific">Schinkia azotoformans MEV2011</name>
    <dbReference type="NCBI Taxonomy" id="1348973"/>
    <lineage>
        <taxon>Bacteria</taxon>
        <taxon>Bacillati</taxon>
        <taxon>Bacillota</taxon>
        <taxon>Bacilli</taxon>
        <taxon>Bacillales</taxon>
        <taxon>Bacillaceae</taxon>
        <taxon>Calidifontibacillus/Schinkia group</taxon>
        <taxon>Schinkia</taxon>
    </lineage>
</organism>
<evidence type="ECO:0000313" key="2">
    <source>
        <dbReference type="EMBL" id="KEF39721.1"/>
    </source>
</evidence>
<evidence type="ECO:0000313" key="3">
    <source>
        <dbReference type="Proteomes" id="UP000027936"/>
    </source>
</evidence>
<evidence type="ECO:0000313" key="1">
    <source>
        <dbReference type="EMBL" id="KEF35952.1"/>
    </source>
</evidence>
<dbReference type="RefSeq" id="WP_035193383.1">
    <property type="nucleotide sequence ID" value="NZ_JJRY01000002.1"/>
</dbReference>
<dbReference type="AlphaFoldDB" id="A0A072NQH2"/>
<protein>
    <submittedName>
        <fullName evidence="2">Uncharacterized protein</fullName>
    </submittedName>
</protein>
<proteinExistence type="predicted"/>
<accession>A0A072NQH2</accession>
<dbReference type="PATRIC" id="fig|1348973.3.peg.4754"/>
<dbReference type="InterPro" id="IPR058600">
    <property type="entry name" value="YhjD-like"/>
</dbReference>
<reference evidence="2 3" key="1">
    <citation type="submission" date="2014-04" db="EMBL/GenBank/DDBJ databases">
        <title>Draft genome sequence of Bacillus azotoformans MEV2011, a (co-) denitrifying strain unable to grow in the presence of oxygen.</title>
        <authorList>
            <person name="Nielsen M."/>
            <person name="Schreiber L."/>
            <person name="Finster K."/>
            <person name="Schramm A."/>
        </authorList>
    </citation>
    <scope>NUCLEOTIDE SEQUENCE [LARGE SCALE GENOMIC DNA]</scope>
    <source>
        <strain evidence="2 3">MEV2011</strain>
    </source>
</reference>
<dbReference type="Proteomes" id="UP000027936">
    <property type="component" value="Unassembled WGS sequence"/>
</dbReference>
<name>A0A072NQH2_SCHAZ</name>
<dbReference type="Pfam" id="PF26325">
    <property type="entry name" value="YhjD"/>
    <property type="match status" value="1"/>
</dbReference>
<gene>
    <name evidence="2" type="ORF">M670_00742</name>
    <name evidence="1" type="ORF">M670_04884</name>
</gene>
<dbReference type="EMBL" id="JJRY01000002">
    <property type="protein sequence ID" value="KEF39721.1"/>
    <property type="molecule type" value="Genomic_DNA"/>
</dbReference>
<sequence>MIEMKDKDLVCQFIVLDNTLKLLTKELEAVEKSKIKIKNPHINFILLKIDNAHKELQNLHKQLKRRGIHIQEMKRDELNVEYPFTCRGYFDIQIMKKNVLKNNVITKIIELYKLGY</sequence>
<dbReference type="EMBL" id="JJRY01000041">
    <property type="protein sequence ID" value="KEF35952.1"/>
    <property type="molecule type" value="Genomic_DNA"/>
</dbReference>